<proteinExistence type="predicted"/>
<evidence type="ECO:0000313" key="3">
    <source>
        <dbReference type="EMBL" id="PKD19312.1"/>
    </source>
</evidence>
<organism evidence="3 4">
    <name type="scientific">Salegentibacter salinarum</name>
    <dbReference type="NCBI Taxonomy" id="447422"/>
    <lineage>
        <taxon>Bacteria</taxon>
        <taxon>Pseudomonadati</taxon>
        <taxon>Bacteroidota</taxon>
        <taxon>Flavobacteriia</taxon>
        <taxon>Flavobacteriales</taxon>
        <taxon>Flavobacteriaceae</taxon>
        <taxon>Salegentibacter</taxon>
    </lineage>
</organism>
<comment type="caution">
    <text evidence="3">The sequence shown here is derived from an EMBL/GenBank/DDBJ whole genome shotgun (WGS) entry which is preliminary data.</text>
</comment>
<dbReference type="InterPro" id="IPR022742">
    <property type="entry name" value="Hydrolase_4"/>
</dbReference>
<dbReference type="OrthoDB" id="9809549at2"/>
<evidence type="ECO:0000259" key="2">
    <source>
        <dbReference type="Pfam" id="PF12146"/>
    </source>
</evidence>
<feature type="chain" id="PRO_5014774185" description="Serine aminopeptidase S33 domain-containing protein" evidence="1">
    <location>
        <begin position="21"/>
        <end position="316"/>
    </location>
</feature>
<feature type="signal peptide" evidence="1">
    <location>
        <begin position="1"/>
        <end position="20"/>
    </location>
</feature>
<dbReference type="RefSeq" id="WP_079714304.1">
    <property type="nucleotide sequence ID" value="NZ_FUZC01000018.1"/>
</dbReference>
<keyword evidence="1" id="KW-0732">Signal</keyword>
<gene>
    <name evidence="3" type="ORF">APR41_16210</name>
</gene>
<dbReference type="Pfam" id="PF12146">
    <property type="entry name" value="Hydrolase_4"/>
    <property type="match status" value="1"/>
</dbReference>
<keyword evidence="4" id="KW-1185">Reference proteome</keyword>
<dbReference type="InterPro" id="IPR053145">
    <property type="entry name" value="AB_hydrolase_Est10"/>
</dbReference>
<evidence type="ECO:0000313" key="4">
    <source>
        <dbReference type="Proteomes" id="UP000232673"/>
    </source>
</evidence>
<dbReference type="Proteomes" id="UP000232673">
    <property type="component" value="Unassembled WGS sequence"/>
</dbReference>
<dbReference type="PANTHER" id="PTHR43265:SF1">
    <property type="entry name" value="ESTERASE ESTD"/>
    <property type="match status" value="1"/>
</dbReference>
<dbReference type="EMBL" id="LKTS01000015">
    <property type="protein sequence ID" value="PKD19312.1"/>
    <property type="molecule type" value="Genomic_DNA"/>
</dbReference>
<accession>A0A2N0TX30</accession>
<reference evidence="3 4" key="1">
    <citation type="submission" date="2015-10" db="EMBL/GenBank/DDBJ databases">
        <title>Draft genome sequence of Salegentibacter salinarum KCTC 12975.</title>
        <authorList>
            <person name="Lin W."/>
            <person name="Zheng Q."/>
        </authorList>
    </citation>
    <scope>NUCLEOTIDE SEQUENCE [LARGE SCALE GENOMIC DNA]</scope>
    <source>
        <strain evidence="3 4">KCTC 12975</strain>
    </source>
</reference>
<dbReference type="AlphaFoldDB" id="A0A2N0TX30"/>
<dbReference type="InterPro" id="IPR029058">
    <property type="entry name" value="AB_hydrolase_fold"/>
</dbReference>
<evidence type="ECO:0000256" key="1">
    <source>
        <dbReference type="SAM" id="SignalP"/>
    </source>
</evidence>
<feature type="domain" description="Serine aminopeptidase S33" evidence="2">
    <location>
        <begin position="70"/>
        <end position="275"/>
    </location>
</feature>
<dbReference type="GO" id="GO:0052689">
    <property type="term" value="F:carboxylic ester hydrolase activity"/>
    <property type="evidence" value="ECO:0007669"/>
    <property type="project" value="TreeGrafter"/>
</dbReference>
<sequence length="316" mass="35188">MRNLILSLFLIFFGSFIAFPQEQTFTEEEIAVDKFTDGTIVIPSSLENPPLLILIQGSGPTNRDGNSPAGMNNKSDFAKKIAYELADEGIASFRFDKRSIKAKELNLDSISFNDLVMDVENILIHFKEKRNFSHLIIAGHSQGSLIGILAAKDNADAFISIAGAGESIDHILAAQLSVQLPQSEDEIKQSFKEIKETGSTDKYPQILGSLFTPENQAFLASWIKYDPSEEIANLQIPVLIINGTNDVQIKEEQAEMLHKAAKNSELVLLKDMNHVIREVSSNDLTKNYQTYNNPELALHPEIIPVLTDFIKNLENK</sequence>
<protein>
    <recommendedName>
        <fullName evidence="2">Serine aminopeptidase S33 domain-containing protein</fullName>
    </recommendedName>
</protein>
<name>A0A2N0TX30_9FLAO</name>
<dbReference type="STRING" id="447422.SAMN05660903_03313"/>
<dbReference type="Gene3D" id="3.40.50.1820">
    <property type="entry name" value="alpha/beta hydrolase"/>
    <property type="match status" value="1"/>
</dbReference>
<dbReference type="SUPFAM" id="SSF53474">
    <property type="entry name" value="alpha/beta-Hydrolases"/>
    <property type="match status" value="1"/>
</dbReference>
<dbReference type="PANTHER" id="PTHR43265">
    <property type="entry name" value="ESTERASE ESTD"/>
    <property type="match status" value="1"/>
</dbReference>